<feature type="compositionally biased region" description="Polar residues" evidence="16">
    <location>
        <begin position="585"/>
        <end position="596"/>
    </location>
</feature>
<comment type="caution">
    <text evidence="19">The sequence shown here is derived from an EMBL/GenBank/DDBJ whole genome shotgun (WGS) entry which is preliminary data.</text>
</comment>
<keyword evidence="4" id="KW-1003">Cell membrane</keyword>
<feature type="region of interest" description="Disordered" evidence="16">
    <location>
        <begin position="491"/>
        <end position="639"/>
    </location>
</feature>
<evidence type="ECO:0000259" key="18">
    <source>
        <dbReference type="Pfam" id="PF01764"/>
    </source>
</evidence>
<dbReference type="SUPFAM" id="SSF53474">
    <property type="entry name" value="alpha/beta-Hydrolases"/>
    <property type="match status" value="2"/>
</dbReference>
<keyword evidence="9" id="KW-0106">Calcium</keyword>
<gene>
    <name evidence="19" type="ORF">EAE98_011248</name>
</gene>
<protein>
    <recommendedName>
        <fullName evidence="15">sn-1-specific diacylglycerol lipase</fullName>
        <ecNumber evidence="15">3.1.1.116</ecNumber>
    </recommendedName>
</protein>
<comment type="cofactor">
    <cofactor evidence="1">
        <name>Ca(2+)</name>
        <dbReference type="ChEBI" id="CHEBI:29108"/>
    </cofactor>
</comment>
<comment type="catalytic activity">
    <reaction evidence="14">
        <text>a 1,2-diacyl-sn-glycerol + H2O = a 2-acylglycerol + a fatty acid + H(+)</text>
        <dbReference type="Rhea" id="RHEA:33275"/>
        <dbReference type="ChEBI" id="CHEBI:15377"/>
        <dbReference type="ChEBI" id="CHEBI:15378"/>
        <dbReference type="ChEBI" id="CHEBI:17389"/>
        <dbReference type="ChEBI" id="CHEBI:17815"/>
        <dbReference type="ChEBI" id="CHEBI:28868"/>
        <dbReference type="EC" id="3.1.1.116"/>
    </reaction>
    <physiologicalReaction direction="left-to-right" evidence="14">
        <dbReference type="Rhea" id="RHEA:33276"/>
    </physiologicalReaction>
</comment>
<comment type="subcellular location">
    <subcellularLocation>
        <location evidence="2">Cell membrane</location>
        <topology evidence="2">Multi-pass membrane protein</topology>
    </subcellularLocation>
</comment>
<dbReference type="PROSITE" id="PS00122">
    <property type="entry name" value="CARBOXYLESTERASE_B_1"/>
    <property type="match status" value="1"/>
</dbReference>
<evidence type="ECO:0000313" key="20">
    <source>
        <dbReference type="Proteomes" id="UP000783213"/>
    </source>
</evidence>
<dbReference type="InterPro" id="IPR052214">
    <property type="entry name" value="DAG_Lipase-Related"/>
</dbReference>
<name>A0ABQ7I6A0_9HELO</name>
<evidence type="ECO:0000256" key="10">
    <source>
        <dbReference type="ARBA" id="ARBA00022963"/>
    </source>
</evidence>
<evidence type="ECO:0000256" key="11">
    <source>
        <dbReference type="ARBA" id="ARBA00022989"/>
    </source>
</evidence>
<keyword evidence="12" id="KW-0443">Lipid metabolism</keyword>
<keyword evidence="8" id="KW-0378">Hydrolase</keyword>
<dbReference type="InterPro" id="IPR029058">
    <property type="entry name" value="AB_hydrolase_fold"/>
</dbReference>
<evidence type="ECO:0000256" key="5">
    <source>
        <dbReference type="ARBA" id="ARBA00022553"/>
    </source>
</evidence>
<evidence type="ECO:0000256" key="16">
    <source>
        <dbReference type="SAM" id="MobiDB-lite"/>
    </source>
</evidence>
<feature type="compositionally biased region" description="Polar residues" evidence="16">
    <location>
        <begin position="607"/>
        <end position="624"/>
    </location>
</feature>
<proteinExistence type="inferred from homology"/>
<evidence type="ECO:0000256" key="2">
    <source>
        <dbReference type="ARBA" id="ARBA00004651"/>
    </source>
</evidence>
<keyword evidence="7" id="KW-0479">Metal-binding</keyword>
<accession>A0ABQ7I6A0</accession>
<evidence type="ECO:0000256" key="15">
    <source>
        <dbReference type="ARBA" id="ARBA00026104"/>
    </source>
</evidence>
<dbReference type="Gene3D" id="3.40.50.1820">
    <property type="entry name" value="alpha/beta hydrolase"/>
    <property type="match status" value="2"/>
</dbReference>
<evidence type="ECO:0000256" key="4">
    <source>
        <dbReference type="ARBA" id="ARBA00022475"/>
    </source>
</evidence>
<keyword evidence="11" id="KW-1133">Transmembrane helix</keyword>
<keyword evidence="5" id="KW-0597">Phosphoprotein</keyword>
<feature type="region of interest" description="Disordered" evidence="16">
    <location>
        <begin position="441"/>
        <end position="467"/>
    </location>
</feature>
<sequence>MSLKELEPQALEALDEGPPYEAEEIEGTEDNAVMYHECLPQIIRESTLLPSPIATAVSLVTRSSSLYIRLGTFIGGLAIDGARVTTLTGLEVSRAIIEGILHRAGKDVANRSTGELGKLEAEGLLERSIANLHATITGISFAASTSFHFSSVALSSATDISQQLLGTLDSILGSTDSSRAIASIITLIRREFQNPATGVEGEKVSVGDLLLGICGLALLQRWCRKLTDLECRENKHEEILWDVVVLDDGRRADVVGMISGDSSDLQGDPTKLSFMNTRGGELLETIEREEPSQADVGEDKVESVLRQRLIKSLPSDASVSITTSTITTTIKTITVEVSGFEPPVFLPPPGVEILEEHAIRLENADLITGGKQPEITPVPRYRVVYGIVGNRLRNTSIAEQELLQAIEKNVESDNISGDDQDSDAPSSVAYSNIPKATCIDDGLPVQDEYSPVNLPRRTTGSKSKIPRLSFPGVLDEKCIVSTEMSSLVSDNLANQKRSRKPISPTSPDDSSKQIFLKSISNNQMSKKSKTDEITVEGQDKKTSFRQALKGRSSTKLSNLFNKDGSKEDSKPKLPPRPRPTWGDPTHTSKIRSTSAHLSIPQKRPRNTAGSSTPLRGNQIPLTSENLDKIQPDLPPTPSRTSYYTVHEQRKDSMVSQTDTYSIHSFDQGRPHSPATPRNRYMGQNNAMKLRSERGMTLESSLSTPKSHRRTHSNEESIFTLNTNNSEICLIPNFGRENGIFEGREALDSLMRTGKIDGTFPKRHIIQNITRFVKFASASYGSNFLRVMGISDPSTRQELNAIHHLEHQSFSSHTQLPADTILLSSFVDPQGGTDSSGLTNTGVPMVHYISLDHQSQAIVLTCRGTLGFEDVLADMTCDYDELVWRGKAYKVHKGIHASARRLLHGGGGRVMATIKAALEEFPDYGLVMCGHSLGGGVSTLLAIMVSEPAGYGTSFVTSYHPEHSSTSLDATDNSSQTLHLPPGRPIHVYAYGPPATVSPSLRSATRGLITTVVNGNDLVPHLSLGLLHDLQAVALAFKNDNSGAKGEVKRRVWTGMSNSFTERWYGRSGHGTDEEEEDKWAYAALKALRACMLSNKLVPPGEVFVVESMAVLKRSAFTRNSDMSDGKNDRGEDGLGKPATRSVLKYVRDVEKRFGEVRFGGSMLLDHSPGSHGRYYNFSNIRYGEAPVGPLRFSRPIPPRTANRTINTGQEARSCYRAHPYWLKTARQYINKVPLDEIKHEWFDINNPPLHDASQSEDCLFLDVMVPTTIFDKSSKIETCDDEPSAPVLVWIDGGGFTGGYKHETNPAGLIENSMVLKEEFVYVSINYRLGLYGFLGGPLLKADGDANAGLLDQRLALEWVQEFIYLFGGDKNRVTVMGESAGGGSILHQITAYGGMRGPPPFQQAILQSPGFQPNPGSYQQERISHHVLNDASSFSNRSITTIDDLRTVDTRTLAKVNDFIVANSPYGLYTFGPTVDGTFVPALPGQVLADKNFQTSLALMIGGNDQEGVLFTSPYILNQADYVANLKWLFPRAPELLIYDIFALYPDQFDGKYGYTSEMMRAAVTSAESCFACNTRYLNAKVGNKSYVYSFDVPPALHADDVAYTFYNGPGSVTWDGKPVFGGAALSLQDYIVNFVTTGTPNGRRVPDFPQYGSESNVLSINSSFLGTISVDPLVRGQCEWWQKALYY</sequence>
<evidence type="ECO:0000256" key="7">
    <source>
        <dbReference type="ARBA" id="ARBA00022723"/>
    </source>
</evidence>
<reference evidence="19 20" key="1">
    <citation type="journal article" date="2020" name="Genome Biol. Evol.">
        <title>Comparative genomics of Sclerotiniaceae.</title>
        <authorList>
            <person name="Valero Jimenez C.A."/>
            <person name="Steentjes M."/>
            <person name="Scholten O.E."/>
            <person name="Van Kan J.A.L."/>
        </authorList>
    </citation>
    <scope>NUCLEOTIDE SEQUENCE [LARGE SCALE GENOMIC DNA]</scope>
    <source>
        <strain evidence="19 20">B1</strain>
    </source>
</reference>
<evidence type="ECO:0000256" key="8">
    <source>
        <dbReference type="ARBA" id="ARBA00022801"/>
    </source>
</evidence>
<evidence type="ECO:0000256" key="14">
    <source>
        <dbReference type="ARBA" id="ARBA00024531"/>
    </source>
</evidence>
<dbReference type="InterPro" id="IPR002018">
    <property type="entry name" value="CarbesteraseB"/>
</dbReference>
<keyword evidence="13" id="KW-0472">Membrane</keyword>
<evidence type="ECO:0000313" key="19">
    <source>
        <dbReference type="EMBL" id="KAF7915163.1"/>
    </source>
</evidence>
<organism evidence="19 20">
    <name type="scientific">Botrytis deweyae</name>
    <dbReference type="NCBI Taxonomy" id="2478750"/>
    <lineage>
        <taxon>Eukaryota</taxon>
        <taxon>Fungi</taxon>
        <taxon>Dikarya</taxon>
        <taxon>Ascomycota</taxon>
        <taxon>Pezizomycotina</taxon>
        <taxon>Leotiomycetes</taxon>
        <taxon>Helotiales</taxon>
        <taxon>Sclerotiniaceae</taxon>
        <taxon>Botrytis</taxon>
    </lineage>
</organism>
<dbReference type="GeneID" id="62238019"/>
<dbReference type="EC" id="3.1.1.116" evidence="15"/>
<evidence type="ECO:0000256" key="3">
    <source>
        <dbReference type="ARBA" id="ARBA00005964"/>
    </source>
</evidence>
<evidence type="ECO:0000256" key="12">
    <source>
        <dbReference type="ARBA" id="ARBA00023098"/>
    </source>
</evidence>
<dbReference type="Proteomes" id="UP000783213">
    <property type="component" value="Unassembled WGS sequence"/>
</dbReference>
<evidence type="ECO:0000256" key="9">
    <source>
        <dbReference type="ARBA" id="ARBA00022837"/>
    </source>
</evidence>
<evidence type="ECO:0000256" key="6">
    <source>
        <dbReference type="ARBA" id="ARBA00022692"/>
    </source>
</evidence>
<evidence type="ECO:0000256" key="13">
    <source>
        <dbReference type="ARBA" id="ARBA00023136"/>
    </source>
</evidence>
<dbReference type="Pfam" id="PF00135">
    <property type="entry name" value="COesterase"/>
    <property type="match status" value="1"/>
</dbReference>
<feature type="compositionally biased region" description="Basic and acidic residues" evidence="16">
    <location>
        <begin position="528"/>
        <end position="542"/>
    </location>
</feature>
<evidence type="ECO:0000259" key="17">
    <source>
        <dbReference type="Pfam" id="PF00135"/>
    </source>
</evidence>
<feature type="compositionally biased region" description="Polar residues" evidence="16">
    <location>
        <begin position="551"/>
        <end position="560"/>
    </location>
</feature>
<dbReference type="PANTHER" id="PTHR45792">
    <property type="entry name" value="DIACYLGLYCEROL LIPASE HOMOLOG-RELATED"/>
    <property type="match status" value="1"/>
</dbReference>
<feature type="domain" description="Fungal lipase-type" evidence="18">
    <location>
        <begin position="858"/>
        <end position="946"/>
    </location>
</feature>
<feature type="domain" description="Carboxylesterase type B" evidence="17">
    <location>
        <begin position="1171"/>
        <end position="1664"/>
    </location>
</feature>
<keyword evidence="20" id="KW-1185">Reference proteome</keyword>
<dbReference type="InterPro" id="IPR019826">
    <property type="entry name" value="Carboxylesterase_B_AS"/>
</dbReference>
<dbReference type="CDD" id="cd00519">
    <property type="entry name" value="Lipase_3"/>
    <property type="match status" value="1"/>
</dbReference>
<dbReference type="InterPro" id="IPR002921">
    <property type="entry name" value="Fungal_lipase-type"/>
</dbReference>
<feature type="region of interest" description="Disordered" evidence="16">
    <location>
        <begin position="698"/>
        <end position="717"/>
    </location>
</feature>
<comment type="similarity">
    <text evidence="3">Belongs to the type-B carboxylesterase/lipase family.</text>
</comment>
<dbReference type="EMBL" id="RCSX01000046">
    <property type="protein sequence ID" value="KAF7915163.1"/>
    <property type="molecule type" value="Genomic_DNA"/>
</dbReference>
<keyword evidence="10" id="KW-0442">Lipid degradation</keyword>
<evidence type="ECO:0000256" key="1">
    <source>
        <dbReference type="ARBA" id="ARBA00001913"/>
    </source>
</evidence>
<dbReference type="Pfam" id="PF01764">
    <property type="entry name" value="Lipase_3"/>
    <property type="match status" value="1"/>
</dbReference>
<dbReference type="PANTHER" id="PTHR45792:SF7">
    <property type="entry name" value="PUTATIVE (AFU_ORTHOLOGUE AFUA_6G02710)-RELATED"/>
    <property type="match status" value="1"/>
</dbReference>
<keyword evidence="6" id="KW-0812">Transmembrane</keyword>
<dbReference type="RefSeq" id="XP_038804710.1">
    <property type="nucleotide sequence ID" value="XM_038958870.1"/>
</dbReference>